<keyword evidence="3" id="KW-1185">Reference proteome</keyword>
<gene>
    <name evidence="2" type="ORF">EVAR_50242_1</name>
</gene>
<feature type="region of interest" description="Disordered" evidence="1">
    <location>
        <begin position="125"/>
        <end position="145"/>
    </location>
</feature>
<proteinExistence type="predicted"/>
<dbReference type="Proteomes" id="UP000299102">
    <property type="component" value="Unassembled WGS sequence"/>
</dbReference>
<accession>A0A4C1YMG5</accession>
<sequence length="305" mass="32924">MSRRAFRVVSPRLSSVKAALSLETAGGAMPTAPLNLGSGHMRLALYSFNSTTGLGQASKEVVTVDHGHSQSRRSHQCVPGQLVRSGLSNRGNELMETRMGTVIKSHPVDVIRLRTKKYVIIGCRARPARPPPPAQAAPARGSRRLDDIVNKEGHERNERHLTEASPRASAFAGAEHFAGRPGGAGGDVHAYGDSLKRIHRFGPVDGPLSRRDLATCGDVSASVIGAAGGRPHKRLTFGRQVSISRHAERNGQSRGIYGPFRQQLLRASFQSIGSGGRKNRARRTFGERPKGPPRPCAVTNYLKYP</sequence>
<protein>
    <submittedName>
        <fullName evidence="2">Uncharacterized protein</fullName>
    </submittedName>
</protein>
<evidence type="ECO:0000313" key="3">
    <source>
        <dbReference type="Proteomes" id="UP000299102"/>
    </source>
</evidence>
<evidence type="ECO:0000313" key="2">
    <source>
        <dbReference type="EMBL" id="GBP75557.1"/>
    </source>
</evidence>
<comment type="caution">
    <text evidence="2">The sequence shown here is derived from an EMBL/GenBank/DDBJ whole genome shotgun (WGS) entry which is preliminary data.</text>
</comment>
<reference evidence="2 3" key="1">
    <citation type="journal article" date="2019" name="Commun. Biol.">
        <title>The bagworm genome reveals a unique fibroin gene that provides high tensile strength.</title>
        <authorList>
            <person name="Kono N."/>
            <person name="Nakamura H."/>
            <person name="Ohtoshi R."/>
            <person name="Tomita M."/>
            <person name="Numata K."/>
            <person name="Arakawa K."/>
        </authorList>
    </citation>
    <scope>NUCLEOTIDE SEQUENCE [LARGE SCALE GENOMIC DNA]</scope>
</reference>
<dbReference type="EMBL" id="BGZK01001253">
    <property type="protein sequence ID" value="GBP75557.1"/>
    <property type="molecule type" value="Genomic_DNA"/>
</dbReference>
<evidence type="ECO:0000256" key="1">
    <source>
        <dbReference type="SAM" id="MobiDB-lite"/>
    </source>
</evidence>
<feature type="region of interest" description="Disordered" evidence="1">
    <location>
        <begin position="269"/>
        <end position="299"/>
    </location>
</feature>
<organism evidence="2 3">
    <name type="scientific">Eumeta variegata</name>
    <name type="common">Bagworm moth</name>
    <name type="synonym">Eumeta japonica</name>
    <dbReference type="NCBI Taxonomy" id="151549"/>
    <lineage>
        <taxon>Eukaryota</taxon>
        <taxon>Metazoa</taxon>
        <taxon>Ecdysozoa</taxon>
        <taxon>Arthropoda</taxon>
        <taxon>Hexapoda</taxon>
        <taxon>Insecta</taxon>
        <taxon>Pterygota</taxon>
        <taxon>Neoptera</taxon>
        <taxon>Endopterygota</taxon>
        <taxon>Lepidoptera</taxon>
        <taxon>Glossata</taxon>
        <taxon>Ditrysia</taxon>
        <taxon>Tineoidea</taxon>
        <taxon>Psychidae</taxon>
        <taxon>Oiketicinae</taxon>
        <taxon>Eumeta</taxon>
    </lineage>
</organism>
<dbReference type="AlphaFoldDB" id="A0A4C1YMG5"/>
<name>A0A4C1YMG5_EUMVA</name>